<dbReference type="Proteomes" id="UP000292957">
    <property type="component" value="Unassembled WGS sequence"/>
</dbReference>
<dbReference type="PANTHER" id="PTHR10622">
    <property type="entry name" value="HET DOMAIN-CONTAINING PROTEIN"/>
    <property type="match status" value="1"/>
</dbReference>
<name>A0A4Q9MVC0_9APHY</name>
<feature type="domain" description="DUF8212" evidence="2">
    <location>
        <begin position="215"/>
        <end position="235"/>
    </location>
</feature>
<feature type="non-terminal residue" evidence="3">
    <location>
        <position position="235"/>
    </location>
</feature>
<gene>
    <name evidence="3" type="ORF">BD311DRAFT_618398</name>
</gene>
<dbReference type="InterPro" id="IPR058525">
    <property type="entry name" value="DUF8212"/>
</dbReference>
<dbReference type="Pfam" id="PF06985">
    <property type="entry name" value="HET"/>
    <property type="match status" value="1"/>
</dbReference>
<dbReference type="EMBL" id="ML143406">
    <property type="protein sequence ID" value="TBU30401.1"/>
    <property type="molecule type" value="Genomic_DNA"/>
</dbReference>
<sequence length="235" mass="26704">MRLLDTVTGQFVSGCEPECTVYAILSHTWNQAEGEQTYKELKKIQKQACAFARANGIAFIWIDSCCIDKSSSSELSEAINSMYSWYAGAVVCYAFLVDVPPGEDPAAPDSRFRESRWFERTWTLQELIAPRIVIFLCQDWSVLGSRNRLADLVEDITGISREALLQEKSLDEFSVAQRLSWAANRQATRPEDTAYSLLGLFDIHLPALYGEGNERAFRRLQEEIMRRIPDQSLFA</sequence>
<dbReference type="PANTHER" id="PTHR10622:SF10">
    <property type="entry name" value="HET DOMAIN-CONTAINING PROTEIN"/>
    <property type="match status" value="1"/>
</dbReference>
<evidence type="ECO:0000313" key="3">
    <source>
        <dbReference type="EMBL" id="TBU30401.1"/>
    </source>
</evidence>
<dbReference type="InterPro" id="IPR010730">
    <property type="entry name" value="HET"/>
</dbReference>
<proteinExistence type="predicted"/>
<evidence type="ECO:0000259" key="2">
    <source>
        <dbReference type="Pfam" id="PF26640"/>
    </source>
</evidence>
<evidence type="ECO:0000259" key="1">
    <source>
        <dbReference type="Pfam" id="PF06985"/>
    </source>
</evidence>
<organism evidence="3">
    <name type="scientific">Dichomitus squalens</name>
    <dbReference type="NCBI Taxonomy" id="114155"/>
    <lineage>
        <taxon>Eukaryota</taxon>
        <taxon>Fungi</taxon>
        <taxon>Dikarya</taxon>
        <taxon>Basidiomycota</taxon>
        <taxon>Agaricomycotina</taxon>
        <taxon>Agaricomycetes</taxon>
        <taxon>Polyporales</taxon>
        <taxon>Polyporaceae</taxon>
        <taxon>Dichomitus</taxon>
    </lineage>
</organism>
<protein>
    <submittedName>
        <fullName evidence="3">Heterokaryon incompatibility protein-domain-containing protein</fullName>
    </submittedName>
</protein>
<accession>A0A4Q9MVC0</accession>
<dbReference type="AlphaFoldDB" id="A0A4Q9MVC0"/>
<dbReference type="Pfam" id="PF26640">
    <property type="entry name" value="DUF8212"/>
    <property type="match status" value="1"/>
</dbReference>
<reference evidence="3" key="1">
    <citation type="submission" date="2019-01" db="EMBL/GenBank/DDBJ databases">
        <title>Draft genome sequences of three monokaryotic isolates of the white-rot basidiomycete fungus Dichomitus squalens.</title>
        <authorList>
            <consortium name="DOE Joint Genome Institute"/>
            <person name="Lopez S.C."/>
            <person name="Andreopoulos B."/>
            <person name="Pangilinan J."/>
            <person name="Lipzen A."/>
            <person name="Riley R."/>
            <person name="Ahrendt S."/>
            <person name="Ng V."/>
            <person name="Barry K."/>
            <person name="Daum C."/>
            <person name="Grigoriev I.V."/>
            <person name="Hilden K.S."/>
            <person name="Makela M.R."/>
            <person name="de Vries R.P."/>
        </authorList>
    </citation>
    <scope>NUCLEOTIDE SEQUENCE [LARGE SCALE GENOMIC DNA]</scope>
    <source>
        <strain evidence="3">OM18370.1</strain>
    </source>
</reference>
<dbReference type="OrthoDB" id="2748246at2759"/>
<feature type="domain" description="Heterokaryon incompatibility" evidence="1">
    <location>
        <begin position="22"/>
        <end position="96"/>
    </location>
</feature>